<comment type="caution">
    <text evidence="1">The sequence shown here is derived from an EMBL/GenBank/DDBJ whole genome shotgun (WGS) entry which is preliminary data.</text>
</comment>
<keyword evidence="2" id="KW-1185">Reference proteome</keyword>
<sequence length="62" mass="6789">MSVELGGECEWRFDMAECRRYLLAPVDGCDCGGAGSKQGGIVRNNCITWRLDPNYQSGSVCL</sequence>
<proteinExistence type="predicted"/>
<organism evidence="1 2">
    <name type="scientific">Apiospora saccharicola</name>
    <dbReference type="NCBI Taxonomy" id="335842"/>
    <lineage>
        <taxon>Eukaryota</taxon>
        <taxon>Fungi</taxon>
        <taxon>Dikarya</taxon>
        <taxon>Ascomycota</taxon>
        <taxon>Pezizomycotina</taxon>
        <taxon>Sordariomycetes</taxon>
        <taxon>Xylariomycetidae</taxon>
        <taxon>Amphisphaeriales</taxon>
        <taxon>Apiosporaceae</taxon>
        <taxon>Apiospora</taxon>
    </lineage>
</organism>
<gene>
    <name evidence="1" type="ORF">PG996_005305</name>
</gene>
<name>A0ABR1VL48_9PEZI</name>
<accession>A0ABR1VL48</accession>
<evidence type="ECO:0000313" key="2">
    <source>
        <dbReference type="Proteomes" id="UP001446871"/>
    </source>
</evidence>
<dbReference type="EMBL" id="JAQQWM010000003">
    <property type="protein sequence ID" value="KAK8071957.1"/>
    <property type="molecule type" value="Genomic_DNA"/>
</dbReference>
<reference evidence="1 2" key="1">
    <citation type="submission" date="2023-01" db="EMBL/GenBank/DDBJ databases">
        <title>Analysis of 21 Apiospora genomes using comparative genomics revels a genus with tremendous synthesis potential of carbohydrate active enzymes and secondary metabolites.</title>
        <authorList>
            <person name="Sorensen T."/>
        </authorList>
    </citation>
    <scope>NUCLEOTIDE SEQUENCE [LARGE SCALE GENOMIC DNA]</scope>
    <source>
        <strain evidence="1 2">CBS 83171</strain>
    </source>
</reference>
<evidence type="ECO:0000313" key="1">
    <source>
        <dbReference type="EMBL" id="KAK8071957.1"/>
    </source>
</evidence>
<dbReference type="Proteomes" id="UP001446871">
    <property type="component" value="Unassembled WGS sequence"/>
</dbReference>
<protein>
    <submittedName>
        <fullName evidence="1">(Trans)glycosidase</fullName>
    </submittedName>
</protein>